<evidence type="ECO:0000256" key="2">
    <source>
        <dbReference type="PROSITE-ProRule" id="PRU01091"/>
    </source>
</evidence>
<dbReference type="RefSeq" id="WP_085109772.1">
    <property type="nucleotide sequence ID" value="NZ_JACKSN010000064.1"/>
</dbReference>
<sequence length="232" mass="24649">MSVDVLVLTGAADPASVVPALPVVADRLRHAPLSDPPPPRGGDADVVVIDGRTDLAAARHACRVMANAAPQIAVVAVLAPEDLVAVDLDWQLDDVLLESCGTAELHTRLRLAISRQQVSVDSTLRLGELTVHPAGYSASLAGRELHLTITEFKLLIFLVEHAGQAVTRSRLMNAVWGHCGSRRTVDVHVQRLRAKLGCDHEHLVETVRGVGYRAVASAPVSAGRRAPVAVLP</sequence>
<evidence type="ECO:0000313" key="4">
    <source>
        <dbReference type="EMBL" id="ORX05524.1"/>
    </source>
</evidence>
<gene>
    <name evidence="4" type="ORF">AWC30_08810</name>
</gene>
<dbReference type="EMBL" id="LQPZ01000018">
    <property type="protein sequence ID" value="ORX05524.1"/>
    <property type="molecule type" value="Genomic_DNA"/>
</dbReference>
<dbReference type="InterPro" id="IPR039420">
    <property type="entry name" value="WalR-like"/>
</dbReference>
<dbReference type="SMART" id="SM00862">
    <property type="entry name" value="Trans_reg_C"/>
    <property type="match status" value="1"/>
</dbReference>
<dbReference type="GO" id="GO:0005829">
    <property type="term" value="C:cytosol"/>
    <property type="evidence" value="ECO:0007669"/>
    <property type="project" value="TreeGrafter"/>
</dbReference>
<evidence type="ECO:0000259" key="3">
    <source>
        <dbReference type="PROSITE" id="PS51755"/>
    </source>
</evidence>
<keyword evidence="1 2" id="KW-0238">DNA-binding</keyword>
<dbReference type="CDD" id="cd00383">
    <property type="entry name" value="trans_reg_C"/>
    <property type="match status" value="1"/>
</dbReference>
<dbReference type="SUPFAM" id="SSF46894">
    <property type="entry name" value="C-terminal effector domain of the bipartite response regulators"/>
    <property type="match status" value="1"/>
</dbReference>
<accession>A0A1X2EKP2</accession>
<dbReference type="Pfam" id="PF21695">
    <property type="entry name" value="GlnR_1st"/>
    <property type="match status" value="1"/>
</dbReference>
<dbReference type="GO" id="GO:0000156">
    <property type="term" value="F:phosphorelay response regulator activity"/>
    <property type="evidence" value="ECO:0007669"/>
    <property type="project" value="TreeGrafter"/>
</dbReference>
<evidence type="ECO:0000256" key="1">
    <source>
        <dbReference type="ARBA" id="ARBA00023125"/>
    </source>
</evidence>
<comment type="caution">
    <text evidence="4">The sequence shown here is derived from an EMBL/GenBank/DDBJ whole genome shotgun (WGS) entry which is preliminary data.</text>
</comment>
<feature type="domain" description="OmpR/PhoB-type" evidence="3">
    <location>
        <begin position="121"/>
        <end position="216"/>
    </location>
</feature>
<protein>
    <submittedName>
        <fullName evidence="4">Transcriptional regulator</fullName>
    </submittedName>
</protein>
<dbReference type="GO" id="GO:0000976">
    <property type="term" value="F:transcription cis-regulatory region binding"/>
    <property type="evidence" value="ECO:0007669"/>
    <property type="project" value="TreeGrafter"/>
</dbReference>
<dbReference type="InterPro" id="IPR001867">
    <property type="entry name" value="OmpR/PhoB-type_DNA-bd"/>
</dbReference>
<organism evidence="4 5">
    <name type="scientific">Mycolicibacillus trivialis</name>
    <dbReference type="NCBI Taxonomy" id="1798"/>
    <lineage>
        <taxon>Bacteria</taxon>
        <taxon>Bacillati</taxon>
        <taxon>Actinomycetota</taxon>
        <taxon>Actinomycetes</taxon>
        <taxon>Mycobacteriales</taxon>
        <taxon>Mycobacteriaceae</taxon>
        <taxon>Mycolicibacillus</taxon>
    </lineage>
</organism>
<dbReference type="InterPro" id="IPR016032">
    <property type="entry name" value="Sig_transdc_resp-reg_C-effctor"/>
</dbReference>
<dbReference type="Pfam" id="PF00486">
    <property type="entry name" value="Trans_reg_C"/>
    <property type="match status" value="1"/>
</dbReference>
<name>A0A1X2EKP2_9MYCO</name>
<feature type="DNA-binding region" description="OmpR/PhoB-type" evidence="2">
    <location>
        <begin position="121"/>
        <end position="216"/>
    </location>
</feature>
<dbReference type="PANTHER" id="PTHR48111">
    <property type="entry name" value="REGULATOR OF RPOS"/>
    <property type="match status" value="1"/>
</dbReference>
<dbReference type="PROSITE" id="PS51755">
    <property type="entry name" value="OMPR_PHOB"/>
    <property type="match status" value="1"/>
</dbReference>
<dbReference type="InterPro" id="IPR036388">
    <property type="entry name" value="WH-like_DNA-bd_sf"/>
</dbReference>
<keyword evidence="5" id="KW-1185">Reference proteome</keyword>
<dbReference type="GO" id="GO:0006355">
    <property type="term" value="P:regulation of DNA-templated transcription"/>
    <property type="evidence" value="ECO:0007669"/>
    <property type="project" value="InterPro"/>
</dbReference>
<dbReference type="STRING" id="1798.AWC30_08810"/>
<dbReference type="PANTHER" id="PTHR48111:SF16">
    <property type="entry name" value="TRANSCRIPTIONAL REGULATORY PROTEIN GLNR"/>
    <property type="match status" value="1"/>
</dbReference>
<dbReference type="OrthoDB" id="8927943at2"/>
<dbReference type="AlphaFoldDB" id="A0A1X2EKP2"/>
<dbReference type="GO" id="GO:0032993">
    <property type="term" value="C:protein-DNA complex"/>
    <property type="evidence" value="ECO:0007669"/>
    <property type="project" value="TreeGrafter"/>
</dbReference>
<evidence type="ECO:0000313" key="5">
    <source>
        <dbReference type="Proteomes" id="UP000193090"/>
    </source>
</evidence>
<dbReference type="Proteomes" id="UP000193090">
    <property type="component" value="Unassembled WGS sequence"/>
</dbReference>
<proteinExistence type="predicted"/>
<dbReference type="InterPro" id="IPR049170">
    <property type="entry name" value="GlnR_N"/>
</dbReference>
<dbReference type="Gene3D" id="1.10.10.10">
    <property type="entry name" value="Winged helix-like DNA-binding domain superfamily/Winged helix DNA-binding domain"/>
    <property type="match status" value="1"/>
</dbReference>
<dbReference type="Gene3D" id="3.40.50.2300">
    <property type="match status" value="1"/>
</dbReference>
<reference evidence="4 5" key="1">
    <citation type="submission" date="2016-01" db="EMBL/GenBank/DDBJ databases">
        <title>The new phylogeny of the genus Mycobacterium.</title>
        <authorList>
            <person name="Tarcisio F."/>
            <person name="Conor M."/>
            <person name="Antonella G."/>
            <person name="Elisabetta G."/>
            <person name="Giulia F.S."/>
            <person name="Sara T."/>
            <person name="Anna F."/>
            <person name="Clotilde B."/>
            <person name="Roberto B."/>
            <person name="Veronica D.S."/>
            <person name="Fabio R."/>
            <person name="Monica P."/>
            <person name="Olivier J."/>
            <person name="Enrico T."/>
            <person name="Nicola S."/>
        </authorList>
    </citation>
    <scope>NUCLEOTIDE SEQUENCE [LARGE SCALE GENOMIC DNA]</scope>
    <source>
        <strain evidence="4 5">DSM 44153</strain>
    </source>
</reference>